<dbReference type="PROSITE" id="PS51473">
    <property type="entry name" value="GNK2"/>
    <property type="match status" value="2"/>
</dbReference>
<comment type="subcellular location">
    <subcellularLocation>
        <location evidence="12">Cell junction</location>
        <location evidence="12">Plasmodesma</location>
    </subcellularLocation>
    <subcellularLocation>
        <location evidence="1">Cell membrane</location>
        <topology evidence="1">Single-pass type I membrane protein</topology>
    </subcellularLocation>
</comment>
<dbReference type="InterPro" id="IPR051378">
    <property type="entry name" value="Cell2Cell_Antifungal"/>
</dbReference>
<feature type="domain" description="Gnk2-homologous" evidence="16">
    <location>
        <begin position="33"/>
        <end position="135"/>
    </location>
</feature>
<dbReference type="PANTHER" id="PTHR32080">
    <property type="entry name" value="ANTIFUNGAL PROTEIN GINKBILOBIN-2-LIKE"/>
    <property type="match status" value="1"/>
</dbReference>
<reference evidence="17" key="1">
    <citation type="journal article" date="2023" name="Plant J.">
        <title>The genome of the king protea, Protea cynaroides.</title>
        <authorList>
            <person name="Chang J."/>
            <person name="Duong T.A."/>
            <person name="Schoeman C."/>
            <person name="Ma X."/>
            <person name="Roodt D."/>
            <person name="Barker N."/>
            <person name="Li Z."/>
            <person name="Van de Peer Y."/>
            <person name="Mizrachi E."/>
        </authorList>
    </citation>
    <scope>NUCLEOTIDE SEQUENCE</scope>
    <source>
        <tissue evidence="17">Young leaves</tissue>
    </source>
</reference>
<evidence type="ECO:0000256" key="2">
    <source>
        <dbReference type="ARBA" id="ARBA00022448"/>
    </source>
</evidence>
<evidence type="ECO:0000256" key="4">
    <source>
        <dbReference type="ARBA" id="ARBA00022581"/>
    </source>
</evidence>
<evidence type="ECO:0000256" key="5">
    <source>
        <dbReference type="ARBA" id="ARBA00022692"/>
    </source>
</evidence>
<keyword evidence="3" id="KW-1003">Cell membrane</keyword>
<evidence type="ECO:0000256" key="10">
    <source>
        <dbReference type="ARBA" id="ARBA00023136"/>
    </source>
</evidence>
<sequence>MGFIAKPFSLLSFIVFLLAGFEFLPFVKSSSDITTLVYKGCATQSFSDSSYSQSLSELYASLMAQASQEPFFKTSTGGDQATISGLFQCRGDLSNRDCYRCVSMLPDMMGSLCGNSVAARIQLYGCYMLYEVSGFPDISGLDLLYKTCSASLEAGSSFEMNRDTAFSMLESGLASSNRFYTTSYQSVYVLAQCEGDLGTIDCGTCVQTAVQRAQVECGSSISGQVYLQMCFVTYTYYPKSSSGQNTTKTVAIVVGGAGALGFLVICLLFIKSMVKKHDDY</sequence>
<dbReference type="FunFam" id="3.30.430.20:FF:000001">
    <property type="entry name" value="cysteine-rich repeat secretory protein 3"/>
    <property type="match status" value="1"/>
</dbReference>
<comment type="similarity">
    <text evidence="13">Belongs to the cysteine-rich repeat secretory protein family. Plasmodesmata-located proteins (PDLD) subfamily.</text>
</comment>
<name>A0A9Q0JXJ8_9MAGN</name>
<keyword evidence="11" id="KW-1015">Disulfide bond</keyword>
<accession>A0A9Q0JXJ8</accession>
<dbReference type="GO" id="GO:0005886">
    <property type="term" value="C:plasma membrane"/>
    <property type="evidence" value="ECO:0007669"/>
    <property type="project" value="UniProtKB-SubCell"/>
</dbReference>
<keyword evidence="5 14" id="KW-0812">Transmembrane</keyword>
<feature type="transmembrane region" description="Helical" evidence="14">
    <location>
        <begin position="250"/>
        <end position="270"/>
    </location>
</feature>
<keyword evidence="6 15" id="KW-0732">Signal</keyword>
<dbReference type="OrthoDB" id="1926347at2759"/>
<keyword evidence="7" id="KW-0677">Repeat</keyword>
<evidence type="ECO:0000256" key="6">
    <source>
        <dbReference type="ARBA" id="ARBA00022729"/>
    </source>
</evidence>
<evidence type="ECO:0000256" key="13">
    <source>
        <dbReference type="ARBA" id="ARBA00038393"/>
    </source>
</evidence>
<keyword evidence="8" id="KW-0965">Cell junction</keyword>
<keyword evidence="10 14" id="KW-0472">Membrane</keyword>
<evidence type="ECO:0000256" key="9">
    <source>
        <dbReference type="ARBA" id="ARBA00022989"/>
    </source>
</evidence>
<dbReference type="EMBL" id="JAMYWD010000011">
    <property type="protein sequence ID" value="KAJ4954245.1"/>
    <property type="molecule type" value="Genomic_DNA"/>
</dbReference>
<dbReference type="Pfam" id="PF01657">
    <property type="entry name" value="Stress-antifung"/>
    <property type="match status" value="2"/>
</dbReference>
<feature type="chain" id="PRO_5040282859" description="Gnk2-homologous domain-containing protein" evidence="15">
    <location>
        <begin position="30"/>
        <end position="280"/>
    </location>
</feature>
<feature type="signal peptide" evidence="15">
    <location>
        <begin position="1"/>
        <end position="29"/>
    </location>
</feature>
<dbReference type="InterPro" id="IPR038408">
    <property type="entry name" value="GNK2_sf"/>
</dbReference>
<dbReference type="GO" id="GO:0046739">
    <property type="term" value="P:transport of virus in multicellular host"/>
    <property type="evidence" value="ECO:0007669"/>
    <property type="project" value="UniProtKB-ARBA"/>
</dbReference>
<dbReference type="Gene3D" id="3.30.430.20">
    <property type="entry name" value="Gnk2 domain, C-X8-C-X2-C motif"/>
    <property type="match status" value="2"/>
</dbReference>
<keyword evidence="18" id="KW-1185">Reference proteome</keyword>
<evidence type="ECO:0000256" key="14">
    <source>
        <dbReference type="SAM" id="Phobius"/>
    </source>
</evidence>
<evidence type="ECO:0000256" key="15">
    <source>
        <dbReference type="SAM" id="SignalP"/>
    </source>
</evidence>
<evidence type="ECO:0000313" key="17">
    <source>
        <dbReference type="EMBL" id="KAJ4954245.1"/>
    </source>
</evidence>
<dbReference type="GO" id="GO:0009506">
    <property type="term" value="C:plasmodesma"/>
    <property type="evidence" value="ECO:0007669"/>
    <property type="project" value="UniProtKB-SubCell"/>
</dbReference>
<evidence type="ECO:0000256" key="3">
    <source>
        <dbReference type="ARBA" id="ARBA00022475"/>
    </source>
</evidence>
<keyword evidence="9 14" id="KW-1133">Transmembrane helix</keyword>
<evidence type="ECO:0000259" key="16">
    <source>
        <dbReference type="PROSITE" id="PS51473"/>
    </source>
</evidence>
<dbReference type="Proteomes" id="UP001141806">
    <property type="component" value="Unassembled WGS sequence"/>
</dbReference>
<keyword evidence="2" id="KW-0813">Transport</keyword>
<feature type="domain" description="Gnk2-homologous" evidence="16">
    <location>
        <begin position="140"/>
        <end position="239"/>
    </location>
</feature>
<proteinExistence type="inferred from homology"/>
<dbReference type="GO" id="GO:0010497">
    <property type="term" value="P:plasmodesmata-mediated intercellular transport"/>
    <property type="evidence" value="ECO:0007669"/>
    <property type="project" value="TreeGrafter"/>
</dbReference>
<evidence type="ECO:0000256" key="12">
    <source>
        <dbReference type="ARBA" id="ARBA00024184"/>
    </source>
</evidence>
<dbReference type="PANTHER" id="PTHR32080:SF24">
    <property type="entry name" value="PLASMODESMATA-LOCATED PROTEIN 2"/>
    <property type="match status" value="1"/>
</dbReference>
<keyword evidence="4" id="KW-0945">Host-virus interaction</keyword>
<evidence type="ECO:0000256" key="11">
    <source>
        <dbReference type="ARBA" id="ARBA00023157"/>
    </source>
</evidence>
<dbReference type="FunFam" id="3.30.430.20:FF:000008">
    <property type="entry name" value="cysteine-rich repeat secretory protein 3"/>
    <property type="match status" value="1"/>
</dbReference>
<protein>
    <recommendedName>
        <fullName evidence="16">Gnk2-homologous domain-containing protein</fullName>
    </recommendedName>
</protein>
<dbReference type="AlphaFoldDB" id="A0A9Q0JXJ8"/>
<evidence type="ECO:0000313" key="18">
    <source>
        <dbReference type="Proteomes" id="UP001141806"/>
    </source>
</evidence>
<evidence type="ECO:0000256" key="1">
    <source>
        <dbReference type="ARBA" id="ARBA00004251"/>
    </source>
</evidence>
<organism evidence="17 18">
    <name type="scientific">Protea cynaroides</name>
    <dbReference type="NCBI Taxonomy" id="273540"/>
    <lineage>
        <taxon>Eukaryota</taxon>
        <taxon>Viridiplantae</taxon>
        <taxon>Streptophyta</taxon>
        <taxon>Embryophyta</taxon>
        <taxon>Tracheophyta</taxon>
        <taxon>Spermatophyta</taxon>
        <taxon>Magnoliopsida</taxon>
        <taxon>Proteales</taxon>
        <taxon>Proteaceae</taxon>
        <taxon>Protea</taxon>
    </lineage>
</organism>
<comment type="caution">
    <text evidence="17">The sequence shown here is derived from an EMBL/GenBank/DDBJ whole genome shotgun (WGS) entry which is preliminary data.</text>
</comment>
<evidence type="ECO:0000256" key="8">
    <source>
        <dbReference type="ARBA" id="ARBA00022949"/>
    </source>
</evidence>
<evidence type="ECO:0000256" key="7">
    <source>
        <dbReference type="ARBA" id="ARBA00022737"/>
    </source>
</evidence>
<gene>
    <name evidence="17" type="ORF">NE237_011028</name>
</gene>
<dbReference type="CDD" id="cd23509">
    <property type="entry name" value="Gnk2-like"/>
    <property type="match status" value="2"/>
</dbReference>
<dbReference type="InterPro" id="IPR002902">
    <property type="entry name" value="GNK2"/>
</dbReference>